<evidence type="ECO:0008006" key="3">
    <source>
        <dbReference type="Google" id="ProtNLM"/>
    </source>
</evidence>
<sequence>MAKQALQFGDENTADVILYLVGSTGEEYGGNPIFCHSPVLKISEFFETKLSERWSSDKRPCEVKLTSSHNGENYIKCIKFMYSSYYGDECYCFASVDEALSILQVASEMMFHDCVRECMLYLDAVHWNREQNVELRALLSSLQINTLPALAARLGMNQPKSDCGHIEIFKESLQELLSMILSGSEYGLVCRSTVEKHMFSYFKANASPSVKDACRYAMLKEFNVHAEIIKSKSGERDISLACSTLLRLIGLIRRCDRKLFKTVLTVFCKDTDLRNTITTRVVKKQSATFILHILITLFLKAMGNGDTITPASIRVSFLTNWVDTMLTLMIVVGNDADGSLSFLNALEKGIADVAETLPLVEERLIYNTWKDALAKRSMSITSAVIWWSGKLHDAFTIDKDYSI</sequence>
<dbReference type="Gene3D" id="3.30.710.10">
    <property type="entry name" value="Potassium Channel Kv1.1, Chain A"/>
    <property type="match status" value="1"/>
</dbReference>
<name>B8LRN8_PICSI</name>
<dbReference type="UniPathway" id="UPA00143"/>
<protein>
    <recommendedName>
        <fullName evidence="3">BTB domain-containing protein</fullName>
    </recommendedName>
</protein>
<comment type="pathway">
    <text evidence="1">Protein modification; protein ubiquitination.</text>
</comment>
<dbReference type="InterPro" id="IPR038920">
    <property type="entry name" value="At3g05675-like"/>
</dbReference>
<dbReference type="PANTHER" id="PTHR31060">
    <property type="entry name" value="OSJNBA0011J08.25 PROTEIN-RELATED"/>
    <property type="match status" value="1"/>
</dbReference>
<proteinExistence type="evidence at transcript level"/>
<reference evidence="2" key="1">
    <citation type="submission" date="2007-06" db="EMBL/GenBank/DDBJ databases">
        <title>Full length cDNA sequences from Sitka Spruce (Picea sitchensis).</title>
        <authorList>
            <person name="Ralph S.G."/>
            <person name="Chun H.E."/>
            <person name="Liao N."/>
            <person name="Ali J."/>
            <person name="Reid K."/>
            <person name="Kolosova N."/>
            <person name="Cooper N."/>
            <person name="Cullis C."/>
            <person name="Jancsik S."/>
            <person name="Moore R."/>
            <person name="Mayo M."/>
            <person name="Wagner S."/>
            <person name="Holt R.A."/>
            <person name="Jones S.J.M."/>
            <person name="Marra M.A."/>
            <person name="Ritland C.E."/>
            <person name="Ritland K."/>
            <person name="Bohlmann J."/>
        </authorList>
    </citation>
    <scope>NUCLEOTIDE SEQUENCE</scope>
    <source>
        <tissue evidence="2">Bark</tissue>
    </source>
</reference>
<dbReference type="PANTHER" id="PTHR31060:SF37">
    <property type="entry name" value="BTB DOMAIN-CONTAINING PROTEIN"/>
    <property type="match status" value="1"/>
</dbReference>
<dbReference type="EMBL" id="EF678573">
    <property type="protein sequence ID" value="ABR18318.1"/>
    <property type="molecule type" value="mRNA"/>
</dbReference>
<dbReference type="GO" id="GO:0016567">
    <property type="term" value="P:protein ubiquitination"/>
    <property type="evidence" value="ECO:0007669"/>
    <property type="project" value="UniProtKB-UniPathway"/>
</dbReference>
<dbReference type="AlphaFoldDB" id="B8LRN8"/>
<dbReference type="InterPro" id="IPR011333">
    <property type="entry name" value="SKP1/BTB/POZ_sf"/>
</dbReference>
<evidence type="ECO:0000313" key="2">
    <source>
        <dbReference type="EMBL" id="ABR18318.1"/>
    </source>
</evidence>
<evidence type="ECO:0000256" key="1">
    <source>
        <dbReference type="ARBA" id="ARBA00004906"/>
    </source>
</evidence>
<organism evidence="2">
    <name type="scientific">Picea sitchensis</name>
    <name type="common">Sitka spruce</name>
    <name type="synonym">Pinus sitchensis</name>
    <dbReference type="NCBI Taxonomy" id="3332"/>
    <lineage>
        <taxon>Eukaryota</taxon>
        <taxon>Viridiplantae</taxon>
        <taxon>Streptophyta</taxon>
        <taxon>Embryophyta</taxon>
        <taxon>Tracheophyta</taxon>
        <taxon>Spermatophyta</taxon>
        <taxon>Pinopsida</taxon>
        <taxon>Pinidae</taxon>
        <taxon>Conifers I</taxon>
        <taxon>Pinales</taxon>
        <taxon>Pinaceae</taxon>
        <taxon>Picea</taxon>
    </lineage>
</organism>
<accession>B8LRN8</accession>